<dbReference type="PRINTS" id="PR00700">
    <property type="entry name" value="PRTYPHPHTASE"/>
</dbReference>
<dbReference type="FunFam" id="2.60.40.10:FF:000048">
    <property type="entry name" value="receptor-type tyrosine-protein phosphatase U isoform X1"/>
    <property type="match status" value="1"/>
</dbReference>
<dbReference type="SMART" id="SM00409">
    <property type="entry name" value="IG"/>
    <property type="match status" value="1"/>
</dbReference>
<evidence type="ECO:0000256" key="16">
    <source>
        <dbReference type="SAM" id="Phobius"/>
    </source>
</evidence>
<dbReference type="SUPFAM" id="SSF49899">
    <property type="entry name" value="Concanavalin A-like lectins/glucanases"/>
    <property type="match status" value="1"/>
</dbReference>
<feature type="domain" description="Tyrosine-protein phosphatase" evidence="17">
    <location>
        <begin position="1124"/>
        <end position="1386"/>
    </location>
</feature>
<evidence type="ECO:0000256" key="4">
    <source>
        <dbReference type="ARBA" id="ARBA00022692"/>
    </source>
</evidence>
<reference evidence="22" key="2">
    <citation type="submission" date="2025-08" db="UniProtKB">
        <authorList>
            <consortium name="Ensembl"/>
        </authorList>
    </citation>
    <scope>IDENTIFICATION</scope>
</reference>
<dbReference type="Gene3D" id="3.90.190.10">
    <property type="entry name" value="Protein tyrosine phosphatase superfamily"/>
    <property type="match status" value="2"/>
</dbReference>
<dbReference type="FunFam" id="2.60.40.10:FF:000019">
    <property type="entry name" value="receptor-type tyrosine-protein phosphatase kappa isoform X2"/>
    <property type="match status" value="1"/>
</dbReference>
<evidence type="ECO:0000256" key="1">
    <source>
        <dbReference type="ARBA" id="ARBA00004479"/>
    </source>
</evidence>
<keyword evidence="9 16" id="KW-1133">Transmembrane helix</keyword>
<keyword evidence="5" id="KW-0732">Signal</keyword>
<dbReference type="FunFam" id="3.90.190.10:FF:000003">
    <property type="entry name" value="receptor-type tyrosine-protein phosphatase kappa isoform X1"/>
    <property type="match status" value="1"/>
</dbReference>
<dbReference type="PROSITE" id="PS00383">
    <property type="entry name" value="TYR_PHOSPHATASE_1"/>
    <property type="match status" value="2"/>
</dbReference>
<gene>
    <name evidence="22" type="primary">PTPRM</name>
</gene>
<evidence type="ECO:0000259" key="18">
    <source>
        <dbReference type="PROSITE" id="PS50056"/>
    </source>
</evidence>
<dbReference type="SMART" id="SM00408">
    <property type="entry name" value="IGc2"/>
    <property type="match status" value="1"/>
</dbReference>
<dbReference type="InterPro" id="IPR013783">
    <property type="entry name" value="Ig-like_fold"/>
</dbReference>
<dbReference type="InterPro" id="IPR003961">
    <property type="entry name" value="FN3_dom"/>
</dbReference>
<keyword evidence="8" id="KW-0904">Protein phosphatase</keyword>
<keyword evidence="4 16" id="KW-0812">Transmembrane</keyword>
<comment type="subcellular location">
    <subcellularLocation>
        <location evidence="1">Membrane</location>
        <topology evidence="1">Single-pass type I membrane protein</topology>
    </subcellularLocation>
</comment>
<dbReference type="PROSITE" id="PS50835">
    <property type="entry name" value="IG_LIKE"/>
    <property type="match status" value="1"/>
</dbReference>
<dbReference type="PANTHER" id="PTHR24051">
    <property type="entry name" value="SUSHI DOMAIN-CONTAINING PROTEIN 1"/>
    <property type="match status" value="1"/>
</dbReference>
<dbReference type="SUPFAM" id="SSF48726">
    <property type="entry name" value="Immunoglobulin"/>
    <property type="match status" value="1"/>
</dbReference>
<keyword evidence="11" id="KW-1015">Disulfide bond</keyword>
<dbReference type="SUPFAM" id="SSF49265">
    <property type="entry name" value="Fibronectin type III"/>
    <property type="match status" value="2"/>
</dbReference>
<reference evidence="23" key="1">
    <citation type="submission" date="2015-09" db="EMBL/GenBank/DDBJ databases">
        <authorList>
            <person name="Sai Rama Sridatta P."/>
        </authorList>
    </citation>
    <scope>NUCLEOTIDE SEQUENCE [LARGE SCALE GENOMIC DNA]</scope>
</reference>
<name>A0A4W6ELX7_LATCA</name>
<dbReference type="PROSITE" id="PS50056">
    <property type="entry name" value="TYR_PHOSPHATASE_2"/>
    <property type="match status" value="2"/>
</dbReference>
<dbReference type="SMART" id="SM00137">
    <property type="entry name" value="MAM"/>
    <property type="match status" value="1"/>
</dbReference>
<dbReference type="Pfam" id="PF00047">
    <property type="entry name" value="ig"/>
    <property type="match status" value="1"/>
</dbReference>
<keyword evidence="13" id="KW-0325">Glycoprotein</keyword>
<evidence type="ECO:0000256" key="14">
    <source>
        <dbReference type="ARBA" id="ARBA00023319"/>
    </source>
</evidence>
<evidence type="ECO:0000256" key="3">
    <source>
        <dbReference type="ARBA" id="ARBA00013064"/>
    </source>
</evidence>
<dbReference type="InterPro" id="IPR000242">
    <property type="entry name" value="PTP_cat"/>
</dbReference>
<keyword evidence="7" id="KW-0378">Hydrolase</keyword>
<evidence type="ECO:0000256" key="6">
    <source>
        <dbReference type="ARBA" id="ARBA00022737"/>
    </source>
</evidence>
<evidence type="ECO:0000256" key="2">
    <source>
        <dbReference type="ARBA" id="ARBA00006396"/>
    </source>
</evidence>
<proteinExistence type="inferred from homology"/>
<dbReference type="Pfam" id="PF23144">
    <property type="entry name" value="Fn3_PTPRU"/>
    <property type="match status" value="1"/>
</dbReference>
<accession>A0A4W6ELX7</accession>
<dbReference type="Pfam" id="PF00629">
    <property type="entry name" value="MAM"/>
    <property type="match status" value="1"/>
</dbReference>
<keyword evidence="10 16" id="KW-0472">Membrane</keyword>
<dbReference type="Proteomes" id="UP000314980">
    <property type="component" value="Unassembled WGS sequence"/>
</dbReference>
<dbReference type="InterPro" id="IPR057598">
    <property type="entry name" value="Fn3_PTPRU"/>
</dbReference>
<protein>
    <recommendedName>
        <fullName evidence="3">protein-tyrosine-phosphatase</fullName>
        <ecNumber evidence="3">3.1.3.48</ecNumber>
    </recommendedName>
</protein>
<feature type="domain" description="Tyrosine-protein phosphatase" evidence="17">
    <location>
        <begin position="849"/>
        <end position="1092"/>
    </location>
</feature>
<keyword evidence="12" id="KW-0675">Receptor</keyword>
<evidence type="ECO:0000259" key="17">
    <source>
        <dbReference type="PROSITE" id="PS50055"/>
    </source>
</evidence>
<feature type="domain" description="MAM" evidence="19">
    <location>
        <begin position="1"/>
        <end position="179"/>
    </location>
</feature>
<evidence type="ECO:0000256" key="15">
    <source>
        <dbReference type="ARBA" id="ARBA00051722"/>
    </source>
</evidence>
<dbReference type="PROSITE" id="PS50055">
    <property type="entry name" value="TYR_PHOSPHATASE_PTP"/>
    <property type="match status" value="2"/>
</dbReference>
<feature type="transmembrane region" description="Helical" evidence="16">
    <location>
        <begin position="729"/>
        <end position="750"/>
    </location>
</feature>
<sequence>LRNTWREFLCAWHKRSFGLRRELSGIWGKFCNLFTHYLLLLLFCFSNHMLLFCHFLSAGSSFLFVNTSGRHVGQRAQLLLPPLKENDTHCVSFLFYQEGGREGATPATLNVYVKENNSPLGIPVFNSSGPAYHIWKGVELAVSTFWPNYYQVVFEAVSTGQRGVLAIKDITLQGHQCMSTPHFLHIKGVEVNAGQTATFHCTINGRPQSNLLLYLQGMAGRQAVVRETKPVNSRRYVASFDVENTTKGDSGRYRCIAQSEQGVGVSSYADLTVKQPPVPIAPPQLTAVGATYLWIQLNANSINGDGPIIEREVEYRTMSGMLIDTTPVDKPTHKIGHLDPDTEYEISVLLTRPLDGGTGNPGPPLRARTKCADPMHGPRRLEVVDIQSKQVTVHWEPFGYNVTRCHSYNLTVQYRYRPAGVPSSTVPQHTVRNLPPFTNVSLRLVLSNPEGRKESDELLVLTDEDVPGAVPVDSILGSSYEQQISLSWREPLQTYGLIRQYEISYKALSSFDTEFDLSNQSGKVFKPANETSHVFSGLYPGSTYSFTIRASTIKGFGPPVITQFTTKISAPLMPAYDQESPLNQTDSTVTVLLKPAQSRGAPVSKYQVVVEEERPRRQRRGTAEILRCYPVPIHFQNATLLNSQYYFSAELPMSELRAPMPFCVGDNRTYSGYWNAPLLPHKSYGIYYQAVSTANGETKIDCVRVATKGAATRKPEPEQENQSDHTVKIAGAIAGILLFIIIFLGVVLLMKKRKLAKKRKETLSSRQEMTLMVNNSQHTTMVDTHTHTLNGRSKYTTSQLHNYTTHTHTHTHKAVEALPYQTGQLHPAIRVADLLQHITQMKCAEGYGFKEEYESFFEGQSAPWDSAKKDENRMKNRYGNIIAYDHSRVRLQPQDGESSSDYINANYVDVRPMQETVYDFWRMVWQENTAAIVMVTNLVEVGRVKCCKYWPDDTEIYGDMKVTLIETQLLSEYVIRTFAVEKRGVAEIREIRQFHFTGWPDHGVPLHATGLLGFIRRVKAKTPPTAGPTVVHCSAGAGRTGCFIVIDIMLDMAEREGVVDIYNCVRELRARRVNMVQTEEQYVFIHDAILEACLCGDTAIPANQLRSVYYEMNRLDPQTNSSQIKEEFRTLNMVTPTLRVEDCSIALLPRNHEKNRCMDVLPPDRCLPFLITIDGESSNYINAALMDSYKQPSAFIVTQHPLPNTVKDFWRLVLDYHCTSIVMLNDVDPAQLCPQYWPENGLHRLGSLQVEFVSADLEEDVISRIFRIYNTARPQDGYRMVQQFQFLGWPMYRDTPISKRSFLKLVHQVDKWQEEYDGGEGRTVVHCLNGGGRSGVFCSISIVCEMLRQQRCVDVFHAVKTLRNNKPNMVDLLEQYKFCYEVALEYLNSA</sequence>
<dbReference type="Pfam" id="PF00041">
    <property type="entry name" value="fn3"/>
    <property type="match status" value="1"/>
</dbReference>
<feature type="domain" description="Fibronectin type-III" evidence="21">
    <location>
        <begin position="279"/>
        <end position="372"/>
    </location>
</feature>
<dbReference type="InterPro" id="IPR013151">
    <property type="entry name" value="Immunoglobulin_dom"/>
</dbReference>
<evidence type="ECO:0000259" key="20">
    <source>
        <dbReference type="PROSITE" id="PS50835"/>
    </source>
</evidence>
<dbReference type="SMART" id="SM00404">
    <property type="entry name" value="PTPc_motif"/>
    <property type="match status" value="2"/>
</dbReference>
<dbReference type="Pfam" id="PF00102">
    <property type="entry name" value="Y_phosphatase"/>
    <property type="match status" value="2"/>
</dbReference>
<feature type="domain" description="Fibronectin type-III" evidence="21">
    <location>
        <begin position="470"/>
        <end position="571"/>
    </location>
</feature>
<evidence type="ECO:0000256" key="5">
    <source>
        <dbReference type="ARBA" id="ARBA00022729"/>
    </source>
</evidence>
<dbReference type="GO" id="GO:0016020">
    <property type="term" value="C:membrane"/>
    <property type="evidence" value="ECO:0007669"/>
    <property type="project" value="UniProtKB-SubCell"/>
</dbReference>
<evidence type="ECO:0000256" key="8">
    <source>
        <dbReference type="ARBA" id="ARBA00022912"/>
    </source>
</evidence>
<evidence type="ECO:0000256" key="13">
    <source>
        <dbReference type="ARBA" id="ARBA00023180"/>
    </source>
</evidence>
<evidence type="ECO:0000256" key="10">
    <source>
        <dbReference type="ARBA" id="ARBA00023136"/>
    </source>
</evidence>
<dbReference type="InterPro" id="IPR036179">
    <property type="entry name" value="Ig-like_dom_sf"/>
</dbReference>
<dbReference type="InterPro" id="IPR007110">
    <property type="entry name" value="Ig-like_dom"/>
</dbReference>
<dbReference type="EC" id="3.1.3.48" evidence="3"/>
<dbReference type="CDD" id="cd06263">
    <property type="entry name" value="MAM"/>
    <property type="match status" value="1"/>
</dbReference>
<dbReference type="InterPro" id="IPR051622">
    <property type="entry name" value="R-tyr_protein_phosphatases"/>
</dbReference>
<evidence type="ECO:0000313" key="22">
    <source>
        <dbReference type="Ensembl" id="ENSLCAP00010039209.1"/>
    </source>
</evidence>
<comment type="catalytic activity">
    <reaction evidence="15">
        <text>O-phospho-L-tyrosyl-[protein] + H2O = L-tyrosyl-[protein] + phosphate</text>
        <dbReference type="Rhea" id="RHEA:10684"/>
        <dbReference type="Rhea" id="RHEA-COMP:10136"/>
        <dbReference type="Rhea" id="RHEA-COMP:20101"/>
        <dbReference type="ChEBI" id="CHEBI:15377"/>
        <dbReference type="ChEBI" id="CHEBI:43474"/>
        <dbReference type="ChEBI" id="CHEBI:46858"/>
        <dbReference type="ChEBI" id="CHEBI:61978"/>
        <dbReference type="EC" id="3.1.3.48"/>
    </reaction>
</comment>
<evidence type="ECO:0000259" key="19">
    <source>
        <dbReference type="PROSITE" id="PS50060"/>
    </source>
</evidence>
<evidence type="ECO:0000256" key="9">
    <source>
        <dbReference type="ARBA" id="ARBA00022989"/>
    </source>
</evidence>
<dbReference type="Ensembl" id="ENSLCAT00010040137.1">
    <property type="protein sequence ID" value="ENSLCAP00010039209.1"/>
    <property type="gene ID" value="ENSLCAG00010016863.1"/>
</dbReference>
<evidence type="ECO:0000313" key="23">
    <source>
        <dbReference type="Proteomes" id="UP000314980"/>
    </source>
</evidence>
<dbReference type="PROSITE" id="PS50853">
    <property type="entry name" value="FN3"/>
    <property type="match status" value="3"/>
</dbReference>
<dbReference type="CDD" id="cd00063">
    <property type="entry name" value="FN3"/>
    <property type="match status" value="3"/>
</dbReference>
<dbReference type="GO" id="GO:0004725">
    <property type="term" value="F:protein tyrosine phosphatase activity"/>
    <property type="evidence" value="ECO:0007669"/>
    <property type="project" value="UniProtKB-EC"/>
</dbReference>
<dbReference type="SUPFAM" id="SSF52799">
    <property type="entry name" value="(Phosphotyrosine protein) phosphatases II"/>
    <property type="match status" value="2"/>
</dbReference>
<reference evidence="22" key="3">
    <citation type="submission" date="2025-09" db="UniProtKB">
        <authorList>
            <consortium name="Ensembl"/>
        </authorList>
    </citation>
    <scope>IDENTIFICATION</scope>
</reference>
<feature type="domain" description="Ig-like" evidence="20">
    <location>
        <begin position="181"/>
        <end position="272"/>
    </location>
</feature>
<dbReference type="PANTHER" id="PTHR24051:SF11">
    <property type="entry name" value="PROTEIN TYROSINE PHOSPHATASE, RECEPTOR TYPE, M"/>
    <property type="match status" value="1"/>
</dbReference>
<organism evidence="22 23">
    <name type="scientific">Lates calcarifer</name>
    <name type="common">Barramundi</name>
    <name type="synonym">Holocentrus calcarifer</name>
    <dbReference type="NCBI Taxonomy" id="8187"/>
    <lineage>
        <taxon>Eukaryota</taxon>
        <taxon>Metazoa</taxon>
        <taxon>Chordata</taxon>
        <taxon>Craniata</taxon>
        <taxon>Vertebrata</taxon>
        <taxon>Euteleostomi</taxon>
        <taxon>Actinopterygii</taxon>
        <taxon>Neopterygii</taxon>
        <taxon>Teleostei</taxon>
        <taxon>Neoteleostei</taxon>
        <taxon>Acanthomorphata</taxon>
        <taxon>Carangaria</taxon>
        <taxon>Carangaria incertae sedis</taxon>
        <taxon>Centropomidae</taxon>
        <taxon>Lates</taxon>
    </lineage>
</organism>
<dbReference type="FunFam" id="2.60.40.10:FF:000009">
    <property type="entry name" value="receptor-type tyrosine-protein phosphatase U isoform X1"/>
    <property type="match status" value="1"/>
</dbReference>
<dbReference type="PRINTS" id="PR00020">
    <property type="entry name" value="MAMDOMAIN"/>
</dbReference>
<feature type="domain" description="Fibronectin type-III" evidence="21">
    <location>
        <begin position="377"/>
        <end position="465"/>
    </location>
</feature>
<dbReference type="PROSITE" id="PS50060">
    <property type="entry name" value="MAM_2"/>
    <property type="match status" value="1"/>
</dbReference>
<dbReference type="InterPro" id="IPR003595">
    <property type="entry name" value="Tyr_Pase_cat"/>
</dbReference>
<keyword evidence="14" id="KW-0393">Immunoglobulin domain</keyword>
<dbReference type="InterPro" id="IPR029021">
    <property type="entry name" value="Prot-tyrosine_phosphatase-like"/>
</dbReference>
<feature type="domain" description="Tyrosine specific protein phosphatases" evidence="18">
    <location>
        <begin position="1012"/>
        <end position="1083"/>
    </location>
</feature>
<dbReference type="Gene3D" id="2.60.120.200">
    <property type="match status" value="1"/>
</dbReference>
<dbReference type="InterPro" id="IPR003599">
    <property type="entry name" value="Ig_sub"/>
</dbReference>
<feature type="domain" description="Tyrosine specific protein phosphatases" evidence="18">
    <location>
        <begin position="1300"/>
        <end position="1377"/>
    </location>
</feature>
<feature type="transmembrane region" description="Helical" evidence="16">
    <location>
        <begin position="37"/>
        <end position="65"/>
    </location>
</feature>
<evidence type="ECO:0000256" key="7">
    <source>
        <dbReference type="ARBA" id="ARBA00022801"/>
    </source>
</evidence>
<dbReference type="SMART" id="SM00060">
    <property type="entry name" value="FN3"/>
    <property type="match status" value="3"/>
</dbReference>
<dbReference type="InterPro" id="IPR036116">
    <property type="entry name" value="FN3_sf"/>
</dbReference>
<dbReference type="InterPro" id="IPR000998">
    <property type="entry name" value="MAM_dom"/>
</dbReference>
<evidence type="ECO:0000259" key="21">
    <source>
        <dbReference type="PROSITE" id="PS50853"/>
    </source>
</evidence>
<keyword evidence="23" id="KW-1185">Reference proteome</keyword>
<dbReference type="SMART" id="SM00194">
    <property type="entry name" value="PTPc"/>
    <property type="match status" value="2"/>
</dbReference>
<evidence type="ECO:0000256" key="12">
    <source>
        <dbReference type="ARBA" id="ARBA00023170"/>
    </source>
</evidence>
<keyword evidence="6" id="KW-0677">Repeat</keyword>
<dbReference type="InterPro" id="IPR000387">
    <property type="entry name" value="Tyr_Pase_dom"/>
</dbReference>
<dbReference type="Gene3D" id="2.60.40.10">
    <property type="entry name" value="Immunoglobulins"/>
    <property type="match status" value="4"/>
</dbReference>
<dbReference type="FunFam" id="3.90.190.10:FF:000005">
    <property type="entry name" value="receptor-type tyrosine-protein phosphatase kappa isoform X1"/>
    <property type="match status" value="1"/>
</dbReference>
<evidence type="ECO:0000256" key="11">
    <source>
        <dbReference type="ARBA" id="ARBA00023157"/>
    </source>
</evidence>
<dbReference type="InterPro" id="IPR016130">
    <property type="entry name" value="Tyr_Pase_AS"/>
</dbReference>
<dbReference type="InterPro" id="IPR013320">
    <property type="entry name" value="ConA-like_dom_sf"/>
</dbReference>
<comment type="similarity">
    <text evidence="2">Belongs to the protein-tyrosine phosphatase family. Receptor class 2B subfamily.</text>
</comment>
<dbReference type="InterPro" id="IPR003598">
    <property type="entry name" value="Ig_sub2"/>
</dbReference>
<dbReference type="GeneTree" id="ENSGT00940000155020"/>